<dbReference type="Proteomes" id="UP000257127">
    <property type="component" value="Unassembled WGS sequence"/>
</dbReference>
<name>A0A3E1EYZ2_9FLAO</name>
<dbReference type="RefSeq" id="WP_116880537.1">
    <property type="nucleotide sequence ID" value="NZ_QURB01000003.1"/>
</dbReference>
<accession>A0A3E1EYZ2</accession>
<keyword evidence="2" id="KW-1185">Reference proteome</keyword>
<organism evidence="1 2">
    <name type="scientific">Brumimicrobium aurantiacum</name>
    <dbReference type="NCBI Taxonomy" id="1737063"/>
    <lineage>
        <taxon>Bacteria</taxon>
        <taxon>Pseudomonadati</taxon>
        <taxon>Bacteroidota</taxon>
        <taxon>Flavobacteriia</taxon>
        <taxon>Flavobacteriales</taxon>
        <taxon>Crocinitomicaceae</taxon>
        <taxon>Brumimicrobium</taxon>
    </lineage>
</organism>
<sequence length="432" mass="50631">MKLIQSLIIFLCCPTVIFTQTLRLAIQENGKSVYYATIEKNNIFFSTNSKSHVFNMPVKSNDFITIKHELYEDYSFRIKKNLSNSDTINKIIPLTIKSGKMKLQTLDEFTITNSKYRDIFNIEDEFIIDYYPFPLNRFFVVSRIGRNHFIKIIDTSGDEILMKELVIKPKEIFLDAIGNFHLITKDSAYQIYIEQHEIKLMHPITKKDFDIDLKNLVTLGTEGAFHQSISKHNQMYSLTRIINKEISNIYESFDKEGYENADYHYQRVIDYYMLFTPLKDNVIVMGIWDGDLMTLNNYAAKMLEMTSWSDKIASKPLDVSAHGLQDKIIILDAVRDSIFQIDNHDFTTKEVEAKFEFTGTYFKDYFYDNIYMYTNVKGEILISKINVEDGTSSKIAKLPNMRQPRNIKVINDKVYFTKLEESRYNRIVTVKN</sequence>
<gene>
    <name evidence="1" type="ORF">DXU93_06870</name>
</gene>
<protein>
    <submittedName>
        <fullName evidence="1">Uncharacterized protein</fullName>
    </submittedName>
</protein>
<dbReference type="AlphaFoldDB" id="A0A3E1EYZ2"/>
<dbReference type="EMBL" id="QURB01000003">
    <property type="protein sequence ID" value="RFC54703.1"/>
    <property type="molecule type" value="Genomic_DNA"/>
</dbReference>
<proteinExistence type="predicted"/>
<evidence type="ECO:0000313" key="1">
    <source>
        <dbReference type="EMBL" id="RFC54703.1"/>
    </source>
</evidence>
<evidence type="ECO:0000313" key="2">
    <source>
        <dbReference type="Proteomes" id="UP000257127"/>
    </source>
</evidence>
<reference evidence="1 2" key="1">
    <citation type="submission" date="2018-08" db="EMBL/GenBank/DDBJ databases">
        <title>The draft genome squence of Brumimicrobium sp. N62.</title>
        <authorList>
            <person name="Du Z.-J."/>
            <person name="Luo H.-R."/>
        </authorList>
    </citation>
    <scope>NUCLEOTIDE SEQUENCE [LARGE SCALE GENOMIC DNA]</scope>
    <source>
        <strain evidence="1 2">N62</strain>
    </source>
</reference>
<comment type="caution">
    <text evidence="1">The sequence shown here is derived from an EMBL/GenBank/DDBJ whole genome shotgun (WGS) entry which is preliminary data.</text>
</comment>
<dbReference type="OrthoDB" id="1466374at2"/>